<dbReference type="EMBL" id="JAJEQE010000035">
    <property type="protein sequence ID" value="MCC2149613.1"/>
    <property type="molecule type" value="Genomic_DNA"/>
</dbReference>
<organism evidence="1 2">
    <name type="scientific">Hominisplanchenecus faecis</name>
    <dbReference type="NCBI Taxonomy" id="2885351"/>
    <lineage>
        <taxon>Bacteria</taxon>
        <taxon>Bacillati</taxon>
        <taxon>Bacillota</taxon>
        <taxon>Clostridia</taxon>
        <taxon>Lachnospirales</taxon>
        <taxon>Lachnospiraceae</taxon>
        <taxon>Hominisplanchenecus</taxon>
    </lineage>
</organism>
<evidence type="ECO:0000313" key="1">
    <source>
        <dbReference type="EMBL" id="MCC2149613.1"/>
    </source>
</evidence>
<proteinExistence type="predicted"/>
<dbReference type="Proteomes" id="UP001299235">
    <property type="component" value="Unassembled WGS sequence"/>
</dbReference>
<dbReference type="RefSeq" id="WP_349191690.1">
    <property type="nucleotide sequence ID" value="NZ_JBBNIK010000109.1"/>
</dbReference>
<keyword evidence="2" id="KW-1185">Reference proteome</keyword>
<protein>
    <submittedName>
        <fullName evidence="1">Uncharacterized protein</fullName>
    </submittedName>
</protein>
<accession>A0ABS8EXQ7</accession>
<reference evidence="1 2" key="1">
    <citation type="submission" date="2021-10" db="EMBL/GenBank/DDBJ databases">
        <title>Anaerobic single-cell dispensing facilitates the cultivation of human gut bacteria.</title>
        <authorList>
            <person name="Afrizal A."/>
        </authorList>
    </citation>
    <scope>NUCLEOTIDE SEQUENCE [LARGE SCALE GENOMIC DNA]</scope>
    <source>
        <strain evidence="1 2">CLA-AA-H246</strain>
    </source>
</reference>
<evidence type="ECO:0000313" key="2">
    <source>
        <dbReference type="Proteomes" id="UP001299235"/>
    </source>
</evidence>
<comment type="caution">
    <text evidence="1">The sequence shown here is derived from an EMBL/GenBank/DDBJ whole genome shotgun (WGS) entry which is preliminary data.</text>
</comment>
<name>A0ABS8EXQ7_9FIRM</name>
<sequence length="497" mass="58504">MEKSRFRGYNIYCIFYTKEVVSIKLKIDFFKDDLKLLTVNGQFFPEQMSSRLFMPKEDVANKYQIAFHERFHYLQYIFTPYGHMKWGANRTYSSEILGMWLENNLVTKKKIPVSEYLENNENSIRVLCSIMMQDFAKRLSDVTDGIALTKEELKLLGIDNKNDLLPQIKVNGKKYLLNGLDIIESFAKYEEAILAFLVENKDINDTINPDFLSPRYYVVLYYFVEQLGMDRLEEFPIACELSLCFSHLPRANDRASMVNYHPGWRFIKIVEFLKDNRPEYNIFEDESFWQYTSQVLKECQFEGWDELWKPAEEYAKQCDLSISQEMSRAIHYKKKHPWCLTYPMANPKEFTGEEFNRFYPLFTITDNEVFYNVAGVNQNEIFLENEIQSVVNQIIGYKSKYNLYPNSIQCADSYYGIKSCKHWIDGSCDGHLCAESEVPKLVMDDNSNIIDGCMLEICLNIWRTSIREIEIGNTGNRIEFSKLASKVKEVKERRENP</sequence>
<gene>
    <name evidence="1" type="ORF">LKD42_10150</name>
</gene>